<organism evidence="1 2">
    <name type="scientific">Halosolutus amylolyticus</name>
    <dbReference type="NCBI Taxonomy" id="2932267"/>
    <lineage>
        <taxon>Archaea</taxon>
        <taxon>Methanobacteriati</taxon>
        <taxon>Methanobacteriota</taxon>
        <taxon>Stenosarchaea group</taxon>
        <taxon>Halobacteria</taxon>
        <taxon>Halobacteriales</taxon>
        <taxon>Natrialbaceae</taxon>
        <taxon>Halosolutus</taxon>
    </lineage>
</organism>
<dbReference type="Pfam" id="PF12840">
    <property type="entry name" value="HTH_20"/>
    <property type="match status" value="1"/>
</dbReference>
<dbReference type="EMBL" id="JBHSFA010000004">
    <property type="protein sequence ID" value="MFC4541819.1"/>
    <property type="molecule type" value="Genomic_DNA"/>
</dbReference>
<proteinExistence type="predicted"/>
<comment type="caution">
    <text evidence="1">The sequence shown here is derived from an EMBL/GenBank/DDBJ whole genome shotgun (WGS) entry which is preliminary data.</text>
</comment>
<reference evidence="1 2" key="1">
    <citation type="journal article" date="2019" name="Int. J. Syst. Evol. Microbiol.">
        <title>The Global Catalogue of Microorganisms (GCM) 10K type strain sequencing project: providing services to taxonomists for standard genome sequencing and annotation.</title>
        <authorList>
            <consortium name="The Broad Institute Genomics Platform"/>
            <consortium name="The Broad Institute Genome Sequencing Center for Infectious Disease"/>
            <person name="Wu L."/>
            <person name="Ma J."/>
        </authorList>
    </citation>
    <scope>NUCLEOTIDE SEQUENCE [LARGE SCALE GENOMIC DNA]</scope>
    <source>
        <strain evidence="1 2">WLHS5</strain>
    </source>
</reference>
<dbReference type="SUPFAM" id="SSF46785">
    <property type="entry name" value="Winged helix' DNA-binding domain"/>
    <property type="match status" value="1"/>
</dbReference>
<accession>A0ABD5PMQ0</accession>
<keyword evidence="2" id="KW-1185">Reference proteome</keyword>
<evidence type="ECO:0000313" key="2">
    <source>
        <dbReference type="Proteomes" id="UP001595898"/>
    </source>
</evidence>
<protein>
    <submittedName>
        <fullName evidence="1">Helix-turn-helix domain-containing protein</fullName>
    </submittedName>
</protein>
<name>A0ABD5PMQ0_9EURY</name>
<dbReference type="AlphaFoldDB" id="A0ABD5PMQ0"/>
<dbReference type="Gene3D" id="1.10.10.10">
    <property type="entry name" value="Winged helix-like DNA-binding domain superfamily/Winged helix DNA-binding domain"/>
    <property type="match status" value="1"/>
</dbReference>
<dbReference type="InterPro" id="IPR036390">
    <property type="entry name" value="WH_DNA-bd_sf"/>
</dbReference>
<gene>
    <name evidence="1" type="ORF">ACFO5R_07745</name>
</gene>
<dbReference type="RefSeq" id="WP_250142744.1">
    <property type="nucleotide sequence ID" value="NZ_JALIQP010000008.1"/>
</dbReference>
<dbReference type="InterPro" id="IPR036388">
    <property type="entry name" value="WH-like_DNA-bd_sf"/>
</dbReference>
<dbReference type="Proteomes" id="UP001595898">
    <property type="component" value="Unassembled WGS sequence"/>
</dbReference>
<sequence>MPLEFSSADEAPPFRDVITVLDDEDCRTIISVLDEPMTVPEIAEAADLPLSTTYRKLDRLTEAQLASETTGVRHGRHHKSRYIVDFDRISVDLDDELEFRVDIDRSNPALGLWSDVKQEF</sequence>
<evidence type="ECO:0000313" key="1">
    <source>
        <dbReference type="EMBL" id="MFC4541819.1"/>
    </source>
</evidence>